<dbReference type="InterPro" id="IPR015422">
    <property type="entry name" value="PyrdxlP-dep_Trfase_small"/>
</dbReference>
<protein>
    <recommendedName>
        <fullName evidence="3">Aminotransferase class I/classII large domain-containing protein</fullName>
    </recommendedName>
</protein>
<proteinExistence type="inferred from homology"/>
<name>A0AAV6GFD5_9TELE</name>
<dbReference type="GO" id="GO:0030170">
    <property type="term" value="F:pyridoxal phosphate binding"/>
    <property type="evidence" value="ECO:0007669"/>
    <property type="project" value="InterPro"/>
</dbReference>
<dbReference type="Gene3D" id="3.90.1150.10">
    <property type="entry name" value="Aspartate Aminotransferase, domain 1"/>
    <property type="match status" value="1"/>
</dbReference>
<dbReference type="SUPFAM" id="SSF53383">
    <property type="entry name" value="PLP-dependent transferases"/>
    <property type="match status" value="1"/>
</dbReference>
<dbReference type="GO" id="GO:0004838">
    <property type="term" value="F:L-tyrosine-2-oxoglutarate transaminase activity"/>
    <property type="evidence" value="ECO:0007669"/>
    <property type="project" value="TreeGrafter"/>
</dbReference>
<evidence type="ECO:0000256" key="2">
    <source>
        <dbReference type="ARBA" id="ARBA00022898"/>
    </source>
</evidence>
<gene>
    <name evidence="4" type="ORF">AALO_G00156920</name>
</gene>
<reference evidence="4" key="1">
    <citation type="submission" date="2020-10" db="EMBL/GenBank/DDBJ databases">
        <title>Chromosome-scale genome assembly of the Allis shad, Alosa alosa.</title>
        <authorList>
            <person name="Margot Z."/>
            <person name="Christophe K."/>
            <person name="Cabau C."/>
            <person name="Louis A."/>
            <person name="Berthelot C."/>
            <person name="Parey E."/>
            <person name="Roest Crollius H."/>
            <person name="Montfort J."/>
            <person name="Robinson-Rechavi M."/>
            <person name="Bucao C."/>
            <person name="Bouchez O."/>
            <person name="Gislard M."/>
            <person name="Lluch J."/>
            <person name="Milhes M."/>
            <person name="Lampietro C."/>
            <person name="Lopez Roques C."/>
            <person name="Donnadieu C."/>
            <person name="Braasch I."/>
            <person name="Desvignes T."/>
            <person name="Postlethwait J."/>
            <person name="Bobe J."/>
            <person name="Guiguen Y."/>
        </authorList>
    </citation>
    <scope>NUCLEOTIDE SEQUENCE</scope>
    <source>
        <strain evidence="4">M-15738</strain>
        <tissue evidence="4">Blood</tissue>
    </source>
</reference>
<evidence type="ECO:0000259" key="3">
    <source>
        <dbReference type="Pfam" id="PF00155"/>
    </source>
</evidence>
<dbReference type="InterPro" id="IPR004838">
    <property type="entry name" value="NHTrfase_class1_PyrdxlP-BS"/>
</dbReference>
<dbReference type="Pfam" id="PF00155">
    <property type="entry name" value="Aminotran_1_2"/>
    <property type="match status" value="1"/>
</dbReference>
<evidence type="ECO:0000313" key="5">
    <source>
        <dbReference type="Proteomes" id="UP000823561"/>
    </source>
</evidence>
<dbReference type="PANTHER" id="PTHR45744:SF2">
    <property type="entry name" value="TYROSINE AMINOTRANSFERASE"/>
    <property type="match status" value="1"/>
</dbReference>
<evidence type="ECO:0000313" key="4">
    <source>
        <dbReference type="EMBL" id="KAG5273903.1"/>
    </source>
</evidence>
<dbReference type="GO" id="GO:0006559">
    <property type="term" value="P:L-phenylalanine catabolic process"/>
    <property type="evidence" value="ECO:0007669"/>
    <property type="project" value="TreeGrafter"/>
</dbReference>
<dbReference type="FunFam" id="3.90.1150.10:FF:000040">
    <property type="entry name" value="Tyrosine aminotransferase"/>
    <property type="match status" value="1"/>
</dbReference>
<accession>A0AAV6GFD5</accession>
<dbReference type="InterPro" id="IPR004839">
    <property type="entry name" value="Aminotransferase_I/II_large"/>
</dbReference>
<dbReference type="PANTHER" id="PTHR45744">
    <property type="entry name" value="TYROSINE AMINOTRANSFERASE"/>
    <property type="match status" value="1"/>
</dbReference>
<dbReference type="InterPro" id="IPR015421">
    <property type="entry name" value="PyrdxlP-dep_Trfase_major"/>
</dbReference>
<comment type="similarity">
    <text evidence="1">Belongs to the class-I pyridoxal-phosphate-dependent aminotransferase family.</text>
</comment>
<dbReference type="InterPro" id="IPR015424">
    <property type="entry name" value="PyrdxlP-dep_Trfase"/>
</dbReference>
<dbReference type="AlphaFoldDB" id="A0AAV6GFD5"/>
<comment type="caution">
    <text evidence="4">The sequence shown here is derived from an EMBL/GenBank/DDBJ whole genome shotgun (WGS) entry which is preliminary data.</text>
</comment>
<dbReference type="CDD" id="cd00609">
    <property type="entry name" value="AAT_like"/>
    <property type="match status" value="1"/>
</dbReference>
<keyword evidence="2" id="KW-0663">Pyridoxal phosphate</keyword>
<dbReference type="GO" id="GO:0006572">
    <property type="term" value="P:L-tyrosine catabolic process"/>
    <property type="evidence" value="ECO:0007669"/>
    <property type="project" value="TreeGrafter"/>
</dbReference>
<evidence type="ECO:0000256" key="1">
    <source>
        <dbReference type="ARBA" id="ARBA00007441"/>
    </source>
</evidence>
<keyword evidence="5" id="KW-1185">Reference proteome</keyword>
<organism evidence="4 5">
    <name type="scientific">Alosa alosa</name>
    <name type="common">allis shad</name>
    <dbReference type="NCBI Taxonomy" id="278164"/>
    <lineage>
        <taxon>Eukaryota</taxon>
        <taxon>Metazoa</taxon>
        <taxon>Chordata</taxon>
        <taxon>Craniata</taxon>
        <taxon>Vertebrata</taxon>
        <taxon>Euteleostomi</taxon>
        <taxon>Actinopterygii</taxon>
        <taxon>Neopterygii</taxon>
        <taxon>Teleostei</taxon>
        <taxon>Clupei</taxon>
        <taxon>Clupeiformes</taxon>
        <taxon>Clupeoidei</taxon>
        <taxon>Clupeidae</taxon>
        <taxon>Alosa</taxon>
    </lineage>
</organism>
<feature type="domain" description="Aminotransferase class I/classII large" evidence="3">
    <location>
        <begin position="12"/>
        <end position="189"/>
    </location>
</feature>
<dbReference type="Gene3D" id="3.40.640.10">
    <property type="entry name" value="Type I PLP-dependent aspartate aminotransferase-like (Major domain)"/>
    <property type="match status" value="1"/>
</dbReference>
<dbReference type="Proteomes" id="UP000823561">
    <property type="component" value="Chromosome 11"/>
</dbReference>
<sequence>MRSSWALEVFPGCSFHSLAPLSRDVPILSCGGLAKRWLVPGWRMGWILIHDRGNVFGTEIREGLIKLSQRILGACTVVQGALESILNNTPKEFYNRTISFIKSNSEICYSALSTVTGLTPVMPAGAMYLMVGIDMKHFPEFQNDVEFTERLVTEQSVFCLPATPFEYPNFFRIVVTVPEDMMVEACDRIREFCTRHYRPRSQDSNEIDQ</sequence>
<dbReference type="EMBL" id="JADWDJ010000011">
    <property type="protein sequence ID" value="KAG5273903.1"/>
    <property type="molecule type" value="Genomic_DNA"/>
</dbReference>
<dbReference type="PROSITE" id="PS00105">
    <property type="entry name" value="AA_TRANSFER_CLASS_1"/>
    <property type="match status" value="1"/>
</dbReference>